<organism evidence="4 5">
    <name type="scientific">Nocardiopsis mangrovi</name>
    <dbReference type="NCBI Taxonomy" id="1179818"/>
    <lineage>
        <taxon>Bacteria</taxon>
        <taxon>Bacillati</taxon>
        <taxon>Actinomycetota</taxon>
        <taxon>Actinomycetes</taxon>
        <taxon>Streptosporangiales</taxon>
        <taxon>Nocardiopsidaceae</taxon>
        <taxon>Nocardiopsis</taxon>
    </lineage>
</organism>
<evidence type="ECO:0000256" key="2">
    <source>
        <dbReference type="SAM" id="MobiDB-lite"/>
    </source>
</evidence>
<dbReference type="Gene3D" id="3.40.50.720">
    <property type="entry name" value="NAD(P)-binding Rossmann-like Domain"/>
    <property type="match status" value="1"/>
</dbReference>
<reference evidence="5" key="1">
    <citation type="journal article" date="2019" name="Int. J. Syst. Evol. Microbiol.">
        <title>The Global Catalogue of Microorganisms (GCM) 10K type strain sequencing project: providing services to taxonomists for standard genome sequencing and annotation.</title>
        <authorList>
            <consortium name="The Broad Institute Genomics Platform"/>
            <consortium name="The Broad Institute Genome Sequencing Center for Infectious Disease"/>
            <person name="Wu L."/>
            <person name="Ma J."/>
        </authorList>
    </citation>
    <scope>NUCLEOTIDE SEQUENCE [LARGE SCALE GENOMIC DNA]</scope>
    <source>
        <strain evidence="5">XZYJ18</strain>
    </source>
</reference>
<dbReference type="InterPro" id="IPR036291">
    <property type="entry name" value="NAD(P)-bd_dom_sf"/>
</dbReference>
<comment type="caution">
    <text evidence="4">The sequence shown here is derived from an EMBL/GenBank/DDBJ whole genome shotgun (WGS) entry which is preliminary data.</text>
</comment>
<dbReference type="Proteomes" id="UP001595923">
    <property type="component" value="Unassembled WGS sequence"/>
</dbReference>
<evidence type="ECO:0000313" key="4">
    <source>
        <dbReference type="EMBL" id="MFC4562782.1"/>
    </source>
</evidence>
<dbReference type="PANTHER" id="PTHR43000">
    <property type="entry name" value="DTDP-D-GLUCOSE 4,6-DEHYDRATASE-RELATED"/>
    <property type="match status" value="1"/>
</dbReference>
<dbReference type="RefSeq" id="WP_378574253.1">
    <property type="nucleotide sequence ID" value="NZ_JBHSFQ010000010.1"/>
</dbReference>
<comment type="similarity">
    <text evidence="1">Belongs to the NAD(P)-dependent epimerase/dehydratase family.</text>
</comment>
<gene>
    <name evidence="4" type="ORF">ACFO4E_13025</name>
</gene>
<dbReference type="EMBL" id="JBHSFQ010000010">
    <property type="protein sequence ID" value="MFC4562782.1"/>
    <property type="molecule type" value="Genomic_DNA"/>
</dbReference>
<keyword evidence="4" id="KW-0456">Lyase</keyword>
<dbReference type="EC" id="4.2.1.46" evidence="4"/>
<name>A0ABV9DWG7_9ACTN</name>
<evidence type="ECO:0000259" key="3">
    <source>
        <dbReference type="Pfam" id="PF01370"/>
    </source>
</evidence>
<sequence length="328" mass="35051">MRVLITGGAGFIGSHYARTMLAGGYPGCADARVTVLDQLTYAGDTRSLPMDHPRLRFVHGDVCDPALLRRVVPGHDAVVHCAAESHADRPMNGSAEFIRTNILGTHTLLEACRVHRVGPVVVVSTDEVYGPVGQSRRGEGHPPLPDSPYSASKAAGDLVALAYARTHGLDVRVTRGCDTYGPYQHVEQPIPAEVTGLLGGAPPPAPGGDRDPREWVHVDDHCRAVHLVLTRGRAGGVYNVGGGTVLDRARLARILAGLCGGVPGPARSVEDGPGGPGADRGRALDDRRIRAELGFRNLVPFAWGIAETVHWYRSNPGWWEPLLRESVL</sequence>
<dbReference type="SUPFAM" id="SSF51735">
    <property type="entry name" value="NAD(P)-binding Rossmann-fold domains"/>
    <property type="match status" value="1"/>
</dbReference>
<feature type="domain" description="NAD-dependent epimerase/dehydratase" evidence="3">
    <location>
        <begin position="3"/>
        <end position="241"/>
    </location>
</feature>
<feature type="region of interest" description="Disordered" evidence="2">
    <location>
        <begin position="131"/>
        <end position="150"/>
    </location>
</feature>
<dbReference type="GO" id="GO:0008460">
    <property type="term" value="F:dTDP-glucose 4,6-dehydratase activity"/>
    <property type="evidence" value="ECO:0007669"/>
    <property type="project" value="UniProtKB-EC"/>
</dbReference>
<proteinExistence type="inferred from homology"/>
<evidence type="ECO:0000313" key="5">
    <source>
        <dbReference type="Proteomes" id="UP001595923"/>
    </source>
</evidence>
<dbReference type="Gene3D" id="3.90.25.10">
    <property type="entry name" value="UDP-galactose 4-epimerase, domain 1"/>
    <property type="match status" value="1"/>
</dbReference>
<evidence type="ECO:0000256" key="1">
    <source>
        <dbReference type="ARBA" id="ARBA00007637"/>
    </source>
</evidence>
<protein>
    <submittedName>
        <fullName evidence="4">dTDP-glucose 4,6-dehydratase</fullName>
        <ecNumber evidence="4">4.2.1.46</ecNumber>
    </submittedName>
</protein>
<keyword evidence="5" id="KW-1185">Reference proteome</keyword>
<accession>A0ABV9DWG7</accession>
<dbReference type="Pfam" id="PF01370">
    <property type="entry name" value="Epimerase"/>
    <property type="match status" value="1"/>
</dbReference>
<dbReference type="InterPro" id="IPR001509">
    <property type="entry name" value="Epimerase_deHydtase"/>
</dbReference>